<evidence type="ECO:0008006" key="3">
    <source>
        <dbReference type="Google" id="ProtNLM"/>
    </source>
</evidence>
<reference evidence="1 2" key="1">
    <citation type="journal article" date="2024" name="Chem. Sci.">
        <title>Discovery of megapolipeptins by genome mining of a Burkholderiales bacteria collection.</title>
        <authorList>
            <person name="Paulo B.S."/>
            <person name="Recchia M.J.J."/>
            <person name="Lee S."/>
            <person name="Fergusson C.H."/>
            <person name="Romanowski S.B."/>
            <person name="Hernandez A."/>
            <person name="Krull N."/>
            <person name="Liu D.Y."/>
            <person name="Cavanagh H."/>
            <person name="Bos A."/>
            <person name="Gray C.A."/>
            <person name="Murphy B.T."/>
            <person name="Linington R.G."/>
            <person name="Eustaquio A.S."/>
        </authorList>
    </citation>
    <scope>NUCLEOTIDE SEQUENCE [LARGE SCALE GENOMIC DNA]</scope>
    <source>
        <strain evidence="1 2">RL17-374-BIF-D</strain>
    </source>
</reference>
<accession>A0ABW9CP08</accession>
<gene>
    <name evidence="1" type="ORF">PQR08_23020</name>
</gene>
<comment type="caution">
    <text evidence="1">The sequence shown here is derived from an EMBL/GenBank/DDBJ whole genome shotgun (WGS) entry which is preliminary data.</text>
</comment>
<dbReference type="Proteomes" id="UP001629462">
    <property type="component" value="Unassembled WGS sequence"/>
</dbReference>
<name>A0ABW9CP08_9BURK</name>
<organism evidence="1 2">
    <name type="scientific">Caballeronia jiangsuensis</name>
    <dbReference type="NCBI Taxonomy" id="1458357"/>
    <lineage>
        <taxon>Bacteria</taxon>
        <taxon>Pseudomonadati</taxon>
        <taxon>Pseudomonadota</taxon>
        <taxon>Betaproteobacteria</taxon>
        <taxon>Burkholderiales</taxon>
        <taxon>Burkholderiaceae</taxon>
        <taxon>Caballeronia</taxon>
    </lineage>
</organism>
<sequence length="77" mass="8188">MQPEPGIRLLLIDDHAVARNGVRLTLGSGLRAQQPALAVLTLSIYGEEVFALRAIEHATATADVSTETDLAPVSRIP</sequence>
<protein>
    <recommendedName>
        <fullName evidence="3">DNA-binding response regulator</fullName>
    </recommendedName>
</protein>
<evidence type="ECO:0000313" key="2">
    <source>
        <dbReference type="Proteomes" id="UP001629462"/>
    </source>
</evidence>
<evidence type="ECO:0000313" key="1">
    <source>
        <dbReference type="EMBL" id="MFM0520311.1"/>
    </source>
</evidence>
<dbReference type="RefSeq" id="WP_408162388.1">
    <property type="nucleotide sequence ID" value="NZ_JAQQDB010000023.1"/>
</dbReference>
<dbReference type="EMBL" id="JAQQDB010000023">
    <property type="protein sequence ID" value="MFM0520311.1"/>
    <property type="molecule type" value="Genomic_DNA"/>
</dbReference>
<keyword evidence="2" id="KW-1185">Reference proteome</keyword>
<proteinExistence type="predicted"/>